<comment type="caution">
    <text evidence="4">The sequence shown here is derived from an EMBL/GenBank/DDBJ whole genome shotgun (WGS) entry which is preliminary data.</text>
</comment>
<comment type="cofactor">
    <cofactor evidence="1">
        <name>Mg(2+)</name>
        <dbReference type="ChEBI" id="CHEBI:18420"/>
    </cofactor>
</comment>
<dbReference type="PROSITE" id="PS00893">
    <property type="entry name" value="NUDIX_BOX"/>
    <property type="match status" value="1"/>
</dbReference>
<dbReference type="PROSITE" id="PS51462">
    <property type="entry name" value="NUDIX"/>
    <property type="match status" value="1"/>
</dbReference>
<accession>A0ABV9B6B5</accession>
<name>A0ABV9B6B5_9ACTN</name>
<sequence>MRHGFSSRSQGHRYAGWLDWCREGFWATPGGSLEGGEDHATAILRELGEELGIDETAIELGVHLANRSADHLAGGREVRQVERYFLARVSPADVIPAYATQPDNIREYRWWTET</sequence>
<dbReference type="Proteomes" id="UP001595839">
    <property type="component" value="Unassembled WGS sequence"/>
</dbReference>
<dbReference type="Gene3D" id="3.90.79.10">
    <property type="entry name" value="Nucleoside Triphosphate Pyrophosphohydrolase"/>
    <property type="match status" value="1"/>
</dbReference>
<dbReference type="PANTHER" id="PTHR43046">
    <property type="entry name" value="GDP-MANNOSE MANNOSYL HYDROLASE"/>
    <property type="match status" value="1"/>
</dbReference>
<evidence type="ECO:0000256" key="2">
    <source>
        <dbReference type="ARBA" id="ARBA00022801"/>
    </source>
</evidence>
<keyword evidence="2" id="KW-0378">Hydrolase</keyword>
<dbReference type="InterPro" id="IPR020084">
    <property type="entry name" value="NUDIX_hydrolase_CS"/>
</dbReference>
<dbReference type="InterPro" id="IPR015797">
    <property type="entry name" value="NUDIX_hydrolase-like_dom_sf"/>
</dbReference>
<gene>
    <name evidence="4" type="ORF">ACFPIH_46020</name>
</gene>
<protein>
    <submittedName>
        <fullName evidence="4">NUDIX domain-containing protein</fullName>
    </submittedName>
</protein>
<evidence type="ECO:0000313" key="4">
    <source>
        <dbReference type="EMBL" id="MFC4506727.1"/>
    </source>
</evidence>
<dbReference type="PANTHER" id="PTHR43046:SF14">
    <property type="entry name" value="MUTT_NUDIX FAMILY PROTEIN"/>
    <property type="match status" value="1"/>
</dbReference>
<reference evidence="5" key="1">
    <citation type="journal article" date="2019" name="Int. J. Syst. Evol. Microbiol.">
        <title>The Global Catalogue of Microorganisms (GCM) 10K type strain sequencing project: providing services to taxonomists for standard genome sequencing and annotation.</title>
        <authorList>
            <consortium name="The Broad Institute Genomics Platform"/>
            <consortium name="The Broad Institute Genome Sequencing Center for Infectious Disease"/>
            <person name="Wu L."/>
            <person name="Ma J."/>
        </authorList>
    </citation>
    <scope>NUCLEOTIDE SEQUENCE [LARGE SCALE GENOMIC DNA]</scope>
    <source>
        <strain evidence="5">CGMCC 4.7177</strain>
    </source>
</reference>
<dbReference type="RefSeq" id="WP_381185039.1">
    <property type="nucleotide sequence ID" value="NZ_JBHSFK010000046.1"/>
</dbReference>
<evidence type="ECO:0000256" key="1">
    <source>
        <dbReference type="ARBA" id="ARBA00001946"/>
    </source>
</evidence>
<feature type="domain" description="Nudix hydrolase" evidence="3">
    <location>
        <begin position="1"/>
        <end position="114"/>
    </location>
</feature>
<evidence type="ECO:0000313" key="5">
    <source>
        <dbReference type="Proteomes" id="UP001595839"/>
    </source>
</evidence>
<dbReference type="EMBL" id="JBHSFK010000046">
    <property type="protein sequence ID" value="MFC4506727.1"/>
    <property type="molecule type" value="Genomic_DNA"/>
</dbReference>
<keyword evidence="5" id="KW-1185">Reference proteome</keyword>
<proteinExistence type="predicted"/>
<organism evidence="4 5">
    <name type="scientific">Streptomyces vulcanius</name>
    <dbReference type="NCBI Taxonomy" id="1441876"/>
    <lineage>
        <taxon>Bacteria</taxon>
        <taxon>Bacillati</taxon>
        <taxon>Actinomycetota</taxon>
        <taxon>Actinomycetes</taxon>
        <taxon>Kitasatosporales</taxon>
        <taxon>Streptomycetaceae</taxon>
        <taxon>Streptomyces</taxon>
    </lineage>
</organism>
<dbReference type="SUPFAM" id="SSF55811">
    <property type="entry name" value="Nudix"/>
    <property type="match status" value="1"/>
</dbReference>
<dbReference type="Pfam" id="PF00293">
    <property type="entry name" value="NUDIX"/>
    <property type="match status" value="1"/>
</dbReference>
<evidence type="ECO:0000259" key="3">
    <source>
        <dbReference type="PROSITE" id="PS51462"/>
    </source>
</evidence>
<dbReference type="InterPro" id="IPR000086">
    <property type="entry name" value="NUDIX_hydrolase_dom"/>
</dbReference>